<reference evidence="1 2" key="1">
    <citation type="journal article" date="2016" name="Environ. Microbiol.">
        <title>Effector profiles distinguish formae speciales of Fusarium oxysporum.</title>
        <authorList>
            <person name="van Dam P."/>
            <person name="Fokkens L."/>
            <person name="Schmidt S.M."/>
            <person name="Linmans J.H."/>
            <person name="Kistler H.C."/>
            <person name="Ma L.J."/>
            <person name="Rep M."/>
        </authorList>
    </citation>
    <scope>NUCLEOTIDE SEQUENCE [LARGE SCALE GENOMIC DNA]</scope>
    <source>
        <strain evidence="1 2">Forc016</strain>
    </source>
</reference>
<protein>
    <submittedName>
        <fullName evidence="1">Uncharacterized protein</fullName>
    </submittedName>
</protein>
<accession>A0A2H3FP36</accession>
<comment type="caution">
    <text evidence="1">The sequence shown here is derived from an EMBL/GenBank/DDBJ whole genome shotgun (WGS) entry which is preliminary data.</text>
</comment>
<dbReference type="EMBL" id="MABQ02000013">
    <property type="protein sequence ID" value="PCD21405.1"/>
    <property type="molecule type" value="Genomic_DNA"/>
</dbReference>
<sequence>MSVSYDNMTEQAMIDEGKRLMAAVQNVKLASQVQDLIQEECDKAFAKDDACPVGTDILYLPDVSQSMLVGGVPAPWDQQLQFVKGVASQAIKYDDGGIDIWPIYAPSSLEKLSDKEIECKLHVTDPNKAFEYVKGYEDKLGTTPTRKLFSRLVGDVVEKAIADPIGAKRTLFLISTDGQPDRNGPPMWETTRQAILTLHHAGLNPTRYIAVSYVILTQDFTTMACYYKLEDNKSWDTEQEYDVANAIFPFQIKSLGGFDNKTTVNIALGGAVSPAIDTALETILGDDAKSLMRLMKVYNKKGFAKDC</sequence>
<name>A0A2H3FP36_FUSOX</name>
<dbReference type="Proteomes" id="UP000219602">
    <property type="component" value="Unassembled WGS sequence"/>
</dbReference>
<organism evidence="1 2">
    <name type="scientific">Fusarium oxysporum f. sp. radicis-cucumerinum</name>
    <dbReference type="NCBI Taxonomy" id="327505"/>
    <lineage>
        <taxon>Eukaryota</taxon>
        <taxon>Fungi</taxon>
        <taxon>Dikarya</taxon>
        <taxon>Ascomycota</taxon>
        <taxon>Pezizomycotina</taxon>
        <taxon>Sordariomycetes</taxon>
        <taxon>Hypocreomycetidae</taxon>
        <taxon>Hypocreales</taxon>
        <taxon>Nectriaceae</taxon>
        <taxon>Fusarium</taxon>
        <taxon>Fusarium oxysporum species complex</taxon>
    </lineage>
</organism>
<proteinExistence type="predicted"/>
<gene>
    <name evidence="1" type="ORF">AU210_016370</name>
</gene>
<dbReference type="AlphaFoldDB" id="A0A2H3FP36"/>
<evidence type="ECO:0000313" key="2">
    <source>
        <dbReference type="Proteomes" id="UP000219602"/>
    </source>
</evidence>
<reference evidence="1 2" key="2">
    <citation type="journal article" date="2017" name="Sci. Rep.">
        <title>A mobile pathogenicity chromosome in Fusarium oxysporum for infection of multiple cucurbit species.</title>
        <authorList>
            <person name="van Dam P."/>
            <person name="Fokkens L."/>
            <person name="Ayukawa Y."/>
            <person name="van der Gragt M."/>
            <person name="Ter Horst A."/>
            <person name="Brankovics B."/>
            <person name="Houterman P.M."/>
            <person name="Arie T."/>
            <person name="Rep M."/>
        </authorList>
    </citation>
    <scope>NUCLEOTIDE SEQUENCE [LARGE SCALE GENOMIC DNA]</scope>
    <source>
        <strain evidence="1 2">Forc016</strain>
    </source>
</reference>
<evidence type="ECO:0000313" key="1">
    <source>
        <dbReference type="EMBL" id="PCD21405.1"/>
    </source>
</evidence>